<dbReference type="InterPro" id="IPR050523">
    <property type="entry name" value="AKR_Detox_Biosynth"/>
</dbReference>
<protein>
    <submittedName>
        <fullName evidence="3">Aldo/keto reductase</fullName>
    </submittedName>
</protein>
<dbReference type="RefSeq" id="WP_379270541.1">
    <property type="nucleotide sequence ID" value="NZ_JBHUGT010000015.1"/>
</dbReference>
<dbReference type="PANTHER" id="PTHR43364">
    <property type="entry name" value="NADH-SPECIFIC METHYLGLYOXAL REDUCTASE-RELATED"/>
    <property type="match status" value="1"/>
</dbReference>
<evidence type="ECO:0000313" key="4">
    <source>
        <dbReference type="Proteomes" id="UP001597493"/>
    </source>
</evidence>
<dbReference type="Pfam" id="PF00248">
    <property type="entry name" value="Aldo_ket_red"/>
    <property type="match status" value="1"/>
</dbReference>
<evidence type="ECO:0000259" key="2">
    <source>
        <dbReference type="Pfam" id="PF00248"/>
    </source>
</evidence>
<name>A0ABW5QU20_9BACL</name>
<organism evidence="3 4">
    <name type="scientific">Paenibacillus thailandensis</name>
    <dbReference type="NCBI Taxonomy" id="393250"/>
    <lineage>
        <taxon>Bacteria</taxon>
        <taxon>Bacillati</taxon>
        <taxon>Bacillota</taxon>
        <taxon>Bacilli</taxon>
        <taxon>Bacillales</taxon>
        <taxon>Paenibacillaceae</taxon>
        <taxon>Paenibacillus</taxon>
    </lineage>
</organism>
<comment type="caution">
    <text evidence="3">The sequence shown here is derived from an EMBL/GenBank/DDBJ whole genome shotgun (WGS) entry which is preliminary data.</text>
</comment>
<evidence type="ECO:0000313" key="3">
    <source>
        <dbReference type="EMBL" id="MFD2659862.1"/>
    </source>
</evidence>
<evidence type="ECO:0000256" key="1">
    <source>
        <dbReference type="ARBA" id="ARBA00023002"/>
    </source>
</evidence>
<dbReference type="Proteomes" id="UP001597493">
    <property type="component" value="Unassembled WGS sequence"/>
</dbReference>
<feature type="domain" description="NADP-dependent oxidoreductase" evidence="2">
    <location>
        <begin position="29"/>
        <end position="305"/>
    </location>
</feature>
<dbReference type="InterPro" id="IPR023210">
    <property type="entry name" value="NADP_OxRdtase_dom"/>
</dbReference>
<accession>A0ABW5QU20</accession>
<dbReference type="PANTHER" id="PTHR43364:SF4">
    <property type="entry name" value="NAD(P)-LINKED OXIDOREDUCTASE SUPERFAMILY PROTEIN"/>
    <property type="match status" value="1"/>
</dbReference>
<dbReference type="InterPro" id="IPR036812">
    <property type="entry name" value="NAD(P)_OxRdtase_dom_sf"/>
</dbReference>
<dbReference type="CDD" id="cd19082">
    <property type="entry name" value="AKR_AKR10A1_2"/>
    <property type="match status" value="1"/>
</dbReference>
<gene>
    <name evidence="3" type="ORF">ACFSW5_06210</name>
</gene>
<dbReference type="EMBL" id="JBHUMY010000006">
    <property type="protein sequence ID" value="MFD2659862.1"/>
    <property type="molecule type" value="Genomic_DNA"/>
</dbReference>
<proteinExistence type="predicted"/>
<dbReference type="Gene3D" id="3.20.20.100">
    <property type="entry name" value="NADP-dependent oxidoreductase domain"/>
    <property type="match status" value="1"/>
</dbReference>
<sequence>MNRIAIRGAKAPVSALVMGSDYFAPEKMELVSENLDAYEAIGGNTIDTAYIYAGGKSEEAIGLWLEARKNRDRILILTKGAHPDRNGSRMNRQAIREELAVSLERLRTDYTDLYALHRDDPDVPVAEIMTILNELVQEKRIHALGASNWTWQRLEEANEYAKANGMVGFTFSSPNFSLAKAQEPYWKGCVSVDEETLAWHERTGLPVFSWSSQARGFFTGRFTPEDRSNADLVRVFYNDDNWERYRRAELLAREKGVETIQISLAYVLNQKFPTAAIIGPQNAAELRSCHAAASIRLTEQEVQWLDLRLSERP</sequence>
<keyword evidence="4" id="KW-1185">Reference proteome</keyword>
<dbReference type="SUPFAM" id="SSF51430">
    <property type="entry name" value="NAD(P)-linked oxidoreductase"/>
    <property type="match status" value="1"/>
</dbReference>
<keyword evidence="1" id="KW-0560">Oxidoreductase</keyword>
<reference evidence="4" key="1">
    <citation type="journal article" date="2019" name="Int. J. Syst. Evol. Microbiol.">
        <title>The Global Catalogue of Microorganisms (GCM) 10K type strain sequencing project: providing services to taxonomists for standard genome sequencing and annotation.</title>
        <authorList>
            <consortium name="The Broad Institute Genomics Platform"/>
            <consortium name="The Broad Institute Genome Sequencing Center for Infectious Disease"/>
            <person name="Wu L."/>
            <person name="Ma J."/>
        </authorList>
    </citation>
    <scope>NUCLEOTIDE SEQUENCE [LARGE SCALE GENOMIC DNA]</scope>
    <source>
        <strain evidence="4">TISTR 1827</strain>
    </source>
</reference>